<keyword evidence="2" id="KW-1185">Reference proteome</keyword>
<feature type="non-terminal residue" evidence="1">
    <location>
        <position position="1"/>
    </location>
</feature>
<accession>A0A7J6PF40</accession>
<dbReference type="PANTHER" id="PTHR14690">
    <property type="entry name" value="IQ MOTIF CONTAINING WITH AAA DOMAIN 1"/>
    <property type="match status" value="1"/>
</dbReference>
<dbReference type="PANTHER" id="PTHR14690:SF0">
    <property type="entry name" value="IQ MOTIF CONTAINING WITH AAA DOMAIN 1"/>
    <property type="match status" value="1"/>
</dbReference>
<evidence type="ECO:0000313" key="2">
    <source>
        <dbReference type="Proteomes" id="UP000553632"/>
    </source>
</evidence>
<evidence type="ECO:0000313" key="1">
    <source>
        <dbReference type="EMBL" id="KAF4694745.1"/>
    </source>
</evidence>
<dbReference type="EMBL" id="JABANO010039228">
    <property type="protein sequence ID" value="KAF4694745.1"/>
    <property type="molecule type" value="Genomic_DNA"/>
</dbReference>
<sequence length="108" mass="13032">MSNKSWQHRWAGCMTELLEQIHVEHLPANTRENGQALDIGFQPFALVYIKYLHICTNLEEIYDQMIHPQKRKFIRRVMESIILRVLELKEQLIFFNPRHKNRFIALDE</sequence>
<gene>
    <name evidence="1" type="ORF">FOZ63_006035</name>
</gene>
<name>A0A7J6PF40_PEROL</name>
<comment type="caution">
    <text evidence="1">The sequence shown here is derived from an EMBL/GenBank/DDBJ whole genome shotgun (WGS) entry which is preliminary data.</text>
</comment>
<dbReference type="InterPro" id="IPR052267">
    <property type="entry name" value="N-DRC_Component"/>
</dbReference>
<protein>
    <submittedName>
        <fullName evidence="1">Uncharacterized protein</fullName>
    </submittedName>
</protein>
<dbReference type="Proteomes" id="UP000553632">
    <property type="component" value="Unassembled WGS sequence"/>
</dbReference>
<organism evidence="1 2">
    <name type="scientific">Perkinsus olseni</name>
    <name type="common">Perkinsus atlanticus</name>
    <dbReference type="NCBI Taxonomy" id="32597"/>
    <lineage>
        <taxon>Eukaryota</taxon>
        <taxon>Sar</taxon>
        <taxon>Alveolata</taxon>
        <taxon>Perkinsozoa</taxon>
        <taxon>Perkinsea</taxon>
        <taxon>Perkinsida</taxon>
        <taxon>Perkinsidae</taxon>
        <taxon>Perkinsus</taxon>
    </lineage>
</organism>
<proteinExistence type="predicted"/>
<reference evidence="1 2" key="1">
    <citation type="submission" date="2020-04" db="EMBL/GenBank/DDBJ databases">
        <title>Perkinsus olseni comparative genomics.</title>
        <authorList>
            <person name="Bogema D.R."/>
        </authorList>
    </citation>
    <scope>NUCLEOTIDE SEQUENCE [LARGE SCALE GENOMIC DNA]</scope>
    <source>
        <strain evidence="1 2">ATCC PRA-207</strain>
    </source>
</reference>
<dbReference type="AlphaFoldDB" id="A0A7J6PF40"/>